<accession>A0A7L5E285</accession>
<keyword evidence="1" id="KW-0472">Membrane</keyword>
<keyword evidence="1" id="KW-0812">Transmembrane</keyword>
<keyword evidence="3" id="KW-1185">Reference proteome</keyword>
<dbReference type="KEGG" id="mrob:HH214_15315"/>
<feature type="transmembrane region" description="Helical" evidence="1">
    <location>
        <begin position="421"/>
        <end position="436"/>
    </location>
</feature>
<feature type="transmembrane region" description="Helical" evidence="1">
    <location>
        <begin position="387"/>
        <end position="409"/>
    </location>
</feature>
<evidence type="ECO:0000313" key="3">
    <source>
        <dbReference type="Proteomes" id="UP000503278"/>
    </source>
</evidence>
<dbReference type="RefSeq" id="WP_169609053.1">
    <property type="nucleotide sequence ID" value="NZ_CP051682.1"/>
</dbReference>
<organism evidence="2 3">
    <name type="scientific">Mucilaginibacter robiniae</name>
    <dbReference type="NCBI Taxonomy" id="2728022"/>
    <lineage>
        <taxon>Bacteria</taxon>
        <taxon>Pseudomonadati</taxon>
        <taxon>Bacteroidota</taxon>
        <taxon>Sphingobacteriia</taxon>
        <taxon>Sphingobacteriales</taxon>
        <taxon>Sphingobacteriaceae</taxon>
        <taxon>Mucilaginibacter</taxon>
    </lineage>
</organism>
<name>A0A7L5E285_9SPHI</name>
<evidence type="ECO:0000313" key="2">
    <source>
        <dbReference type="EMBL" id="QJD97141.1"/>
    </source>
</evidence>
<protein>
    <submittedName>
        <fullName evidence="2">DUF2142 domain-containing protein</fullName>
    </submittedName>
</protein>
<reference evidence="2 3" key="1">
    <citation type="submission" date="2020-04" db="EMBL/GenBank/DDBJ databases">
        <title>Genome sequencing of novel species.</title>
        <authorList>
            <person name="Heo J."/>
            <person name="Kim S.-J."/>
            <person name="Kim J.-S."/>
            <person name="Hong S.-B."/>
            <person name="Kwon S.-W."/>
        </authorList>
    </citation>
    <scope>NUCLEOTIDE SEQUENCE [LARGE SCALE GENOMIC DNA]</scope>
    <source>
        <strain evidence="2 3">F39-2</strain>
    </source>
</reference>
<dbReference type="Proteomes" id="UP000503278">
    <property type="component" value="Chromosome"/>
</dbReference>
<dbReference type="AlphaFoldDB" id="A0A7L5E285"/>
<gene>
    <name evidence="2" type="ORF">HH214_15315</name>
</gene>
<dbReference type="EMBL" id="CP051682">
    <property type="protein sequence ID" value="QJD97141.1"/>
    <property type="molecule type" value="Genomic_DNA"/>
</dbReference>
<feature type="transmembrane region" description="Helical" evidence="1">
    <location>
        <begin position="243"/>
        <end position="266"/>
    </location>
</feature>
<feature type="transmembrane region" description="Helical" evidence="1">
    <location>
        <begin position="273"/>
        <end position="290"/>
    </location>
</feature>
<sequence length="474" mass="54733">MFENYYLFINKYLNFIYLLFAIILTGLSTILVPPFQNPDEPAHFYRAEEVSRLELVPSFVYDSQYKIPQHTDSTLVFSAPGGYKVDKGVQQAQHPFTRLSCCLINRVDSSMFIEAKQYKWGSGFTRLNFGNTAIYPPTAYIIPSIGIFIGKCLQLNIIQTYTLSRIFNCVTAVMIGFLALFLAKRSRILFFIALLFPMCVSLFASVSQDASLICFSFLLVAIIDHAEFNSTPQYSKWHFLGMVLLMTLIIIAKPPYTPLVFIFLLLSIPLRTRVLLFSIPLFILMIWFYIDHYNLAIPFAPVEMHINAKLQVSHILHHPFRFIKMFFKPEWMAINQNAKMFVGILGWLDTYFPRLYYKMAFMVFFLGLVTCFEFTRKDSHFKVKVGLLFFATITLIAVMTAQYVTWTALDSPVFSGMQGRYLYPIFPFVALGVSGYKKIDKISPYKSVFLILIVSFPIITILNLVNVLIHRYYL</sequence>
<proteinExistence type="predicted"/>
<feature type="transmembrane region" description="Helical" evidence="1">
    <location>
        <begin position="163"/>
        <end position="183"/>
    </location>
</feature>
<dbReference type="InterPro" id="IPR018674">
    <property type="entry name" value="DUF2142_membrane"/>
</dbReference>
<feature type="transmembrane region" description="Helical" evidence="1">
    <location>
        <begin position="12"/>
        <end position="32"/>
    </location>
</feature>
<feature type="transmembrane region" description="Helical" evidence="1">
    <location>
        <begin position="190"/>
        <end position="223"/>
    </location>
</feature>
<keyword evidence="1" id="KW-1133">Transmembrane helix</keyword>
<dbReference type="Pfam" id="PF09913">
    <property type="entry name" value="DUF2142"/>
    <property type="match status" value="1"/>
</dbReference>
<feature type="transmembrane region" description="Helical" evidence="1">
    <location>
        <begin position="448"/>
        <end position="469"/>
    </location>
</feature>
<feature type="transmembrane region" description="Helical" evidence="1">
    <location>
        <begin position="355"/>
        <end position="375"/>
    </location>
</feature>
<evidence type="ECO:0000256" key="1">
    <source>
        <dbReference type="SAM" id="Phobius"/>
    </source>
</evidence>